<proteinExistence type="predicted"/>
<dbReference type="Gene3D" id="1.10.1200.10">
    <property type="entry name" value="ACP-like"/>
    <property type="match status" value="1"/>
</dbReference>
<evidence type="ECO:0000313" key="2">
    <source>
        <dbReference type="EMBL" id="BDG02257.1"/>
    </source>
</evidence>
<dbReference type="SUPFAM" id="SSF47336">
    <property type="entry name" value="ACP-like"/>
    <property type="match status" value="1"/>
</dbReference>
<evidence type="ECO:0000259" key="1">
    <source>
        <dbReference type="PROSITE" id="PS50075"/>
    </source>
</evidence>
<reference evidence="3" key="1">
    <citation type="journal article" date="2022" name="Int. J. Syst. Evol. Microbiol.">
        <title>Anaeromyxobacter oryzae sp. nov., Anaeromyxobacter diazotrophicus sp. nov. and Anaeromyxobacter paludicola sp. nov., isolated from paddy soils.</title>
        <authorList>
            <person name="Itoh H."/>
            <person name="Xu Z."/>
            <person name="Mise K."/>
            <person name="Masuda Y."/>
            <person name="Ushijima N."/>
            <person name="Hayakawa C."/>
            <person name="Shiratori Y."/>
            <person name="Senoo K."/>
        </authorList>
    </citation>
    <scope>NUCLEOTIDE SEQUENCE [LARGE SCALE GENOMIC DNA]</scope>
    <source>
        <strain evidence="3">Red232</strain>
    </source>
</reference>
<sequence>MTRDEIGAVVRGILGGIAPEVDLAHVRPDADLRDELDIDSMDFLRFVVGLHERLGVDVPEADYPRIRTLDGCTAYLVERARAA</sequence>
<name>A0ABN6MQQ4_9BACT</name>
<dbReference type="PROSITE" id="PS50075">
    <property type="entry name" value="CARRIER"/>
    <property type="match status" value="1"/>
</dbReference>
<organism evidence="2 3">
    <name type="scientific">Anaeromyxobacter oryzae</name>
    <dbReference type="NCBI Taxonomy" id="2918170"/>
    <lineage>
        <taxon>Bacteria</taxon>
        <taxon>Pseudomonadati</taxon>
        <taxon>Myxococcota</taxon>
        <taxon>Myxococcia</taxon>
        <taxon>Myxococcales</taxon>
        <taxon>Cystobacterineae</taxon>
        <taxon>Anaeromyxobacteraceae</taxon>
        <taxon>Anaeromyxobacter</taxon>
    </lineage>
</organism>
<gene>
    <name evidence="2" type="ORF">AMOR_12530</name>
</gene>
<feature type="domain" description="Carrier" evidence="1">
    <location>
        <begin position="1"/>
        <end position="80"/>
    </location>
</feature>
<dbReference type="RefSeq" id="WP_248359735.1">
    <property type="nucleotide sequence ID" value="NZ_AP025591.1"/>
</dbReference>
<protein>
    <recommendedName>
        <fullName evidence="1">Carrier domain-containing protein</fullName>
    </recommendedName>
</protein>
<dbReference type="Pfam" id="PF00550">
    <property type="entry name" value="PP-binding"/>
    <property type="match status" value="1"/>
</dbReference>
<dbReference type="Proteomes" id="UP001162891">
    <property type="component" value="Chromosome"/>
</dbReference>
<dbReference type="InterPro" id="IPR036736">
    <property type="entry name" value="ACP-like_sf"/>
</dbReference>
<evidence type="ECO:0000313" key="3">
    <source>
        <dbReference type="Proteomes" id="UP001162891"/>
    </source>
</evidence>
<keyword evidence="3" id="KW-1185">Reference proteome</keyword>
<dbReference type="EMBL" id="AP025591">
    <property type="protein sequence ID" value="BDG02257.1"/>
    <property type="molecule type" value="Genomic_DNA"/>
</dbReference>
<dbReference type="InterPro" id="IPR009081">
    <property type="entry name" value="PP-bd_ACP"/>
</dbReference>
<accession>A0ABN6MQQ4</accession>